<feature type="transmembrane region" description="Helical" evidence="1">
    <location>
        <begin position="323"/>
        <end position="341"/>
    </location>
</feature>
<sequence>MSDISVNTDATKCVRARAKKPRLFYLDWIRAIAAILIVVTHFNNPYLEPTRFFVNRPFGIYIGGLGVSLFLIISGAALMYNYGDRESLDLRTFYTKRAKTLYPMFWVAFIVANILLFIRNNGYIFVPRHKITAIFSLFGMDGYASAFGVGTFYTLGEWFLGFIILFYIVFPLLRVGVNKMPIATVCIVLALYVVTVAFFMFYQIPRVPSDILLTTRLPELVFGMIFVKFIKKVPSWLAAVSFVILAAQQLTHILKDNIAVTIVGIFAFLLLSYIGELVKSFKPLSACTKFISAYSYPIFLVHHVLIMQVFTVIYPVWLNRWQAYGLLIAEFVVILVLSVILKRFTNLIVGFVSKYLVKSSSKNSVESAVRNRSDNSSTNRSLD</sequence>
<comment type="caution">
    <text evidence="3">The sequence shown here is derived from an EMBL/GenBank/DDBJ whole genome shotgun (WGS) entry which is preliminary data.</text>
</comment>
<dbReference type="GO" id="GO:0016747">
    <property type="term" value="F:acyltransferase activity, transferring groups other than amino-acyl groups"/>
    <property type="evidence" value="ECO:0007669"/>
    <property type="project" value="InterPro"/>
</dbReference>
<feature type="transmembrane region" description="Helical" evidence="1">
    <location>
        <begin position="296"/>
        <end position="317"/>
    </location>
</feature>
<keyword evidence="3" id="KW-0012">Acyltransferase</keyword>
<keyword evidence="3" id="KW-0808">Transferase</keyword>
<keyword evidence="1" id="KW-0812">Transmembrane</keyword>
<feature type="transmembrane region" description="Helical" evidence="1">
    <location>
        <begin position="28"/>
        <end position="46"/>
    </location>
</feature>
<feature type="transmembrane region" description="Helical" evidence="1">
    <location>
        <begin position="158"/>
        <end position="175"/>
    </location>
</feature>
<keyword evidence="1" id="KW-1133">Transmembrane helix</keyword>
<feature type="transmembrane region" description="Helical" evidence="1">
    <location>
        <begin position="258"/>
        <end position="275"/>
    </location>
</feature>
<proteinExistence type="predicted"/>
<keyword evidence="1" id="KW-0472">Membrane</keyword>
<name>A0A3E1IZ10_GARVA</name>
<organism evidence="3 4">
    <name type="scientific">Gardnerella vaginalis</name>
    <dbReference type="NCBI Taxonomy" id="2702"/>
    <lineage>
        <taxon>Bacteria</taxon>
        <taxon>Bacillati</taxon>
        <taxon>Actinomycetota</taxon>
        <taxon>Actinomycetes</taxon>
        <taxon>Bifidobacteriales</taxon>
        <taxon>Bifidobacteriaceae</taxon>
        <taxon>Gardnerella</taxon>
    </lineage>
</organism>
<evidence type="ECO:0000259" key="2">
    <source>
        <dbReference type="Pfam" id="PF01757"/>
    </source>
</evidence>
<feature type="domain" description="Acyltransferase 3" evidence="2">
    <location>
        <begin position="25"/>
        <end position="340"/>
    </location>
</feature>
<feature type="transmembrane region" description="Helical" evidence="1">
    <location>
        <begin position="100"/>
        <end position="119"/>
    </location>
</feature>
<dbReference type="InterPro" id="IPR050879">
    <property type="entry name" value="Acyltransferase_3"/>
</dbReference>
<evidence type="ECO:0000313" key="3">
    <source>
        <dbReference type="EMBL" id="RFD77948.1"/>
    </source>
</evidence>
<dbReference type="RefSeq" id="WP_165845276.1">
    <property type="nucleotide sequence ID" value="NZ_LRTT01000001.1"/>
</dbReference>
<accession>A0A3E1IZ10</accession>
<evidence type="ECO:0000256" key="1">
    <source>
        <dbReference type="SAM" id="Phobius"/>
    </source>
</evidence>
<reference evidence="3 4" key="1">
    <citation type="submission" date="2016-02" db="EMBL/GenBank/DDBJ databases">
        <title>Gardnerella vaginalis Subgroups Defined by cpn60 Sequencing and Sialidase Activity in Isolates from Canada, Belgium and Kenya.</title>
        <authorList>
            <person name="Schellenberg J."/>
            <person name="Paramel Jayaprakash T."/>
            <person name="Withana Gamage N."/>
            <person name="Patterson M.H."/>
            <person name="Vaneechoutte M."/>
            <person name="Hill J.E."/>
        </authorList>
    </citation>
    <scope>NUCLEOTIDE SEQUENCE [LARGE SCALE GENOMIC DNA]</scope>
    <source>
        <strain evidence="3 4">N144</strain>
    </source>
</reference>
<evidence type="ECO:0000313" key="4">
    <source>
        <dbReference type="Proteomes" id="UP000258533"/>
    </source>
</evidence>
<dbReference type="Pfam" id="PF01757">
    <property type="entry name" value="Acyl_transf_3"/>
    <property type="match status" value="1"/>
</dbReference>
<dbReference type="AlphaFoldDB" id="A0A3E1IZ10"/>
<gene>
    <name evidence="3" type="ORF">AXE73_05160</name>
</gene>
<dbReference type="InterPro" id="IPR002656">
    <property type="entry name" value="Acyl_transf_3_dom"/>
</dbReference>
<dbReference type="EMBL" id="LRTT01000001">
    <property type="protein sequence ID" value="RFD77948.1"/>
    <property type="molecule type" value="Genomic_DNA"/>
</dbReference>
<dbReference type="Proteomes" id="UP000258533">
    <property type="component" value="Unassembled WGS sequence"/>
</dbReference>
<feature type="transmembrane region" description="Helical" evidence="1">
    <location>
        <begin position="58"/>
        <end position="80"/>
    </location>
</feature>
<dbReference type="PANTHER" id="PTHR23028">
    <property type="entry name" value="ACETYLTRANSFERASE"/>
    <property type="match status" value="1"/>
</dbReference>
<protein>
    <submittedName>
        <fullName evidence="3">Acyltransferase</fullName>
    </submittedName>
</protein>
<feature type="transmembrane region" description="Helical" evidence="1">
    <location>
        <begin position="182"/>
        <end position="205"/>
    </location>
</feature>